<feature type="signal peptide" evidence="1">
    <location>
        <begin position="1"/>
        <end position="19"/>
    </location>
</feature>
<keyword evidence="1" id="KW-0732">Signal</keyword>
<organism evidence="2 3">
    <name type="scientific">Paenibacillus helianthi</name>
    <dbReference type="NCBI Taxonomy" id="1349432"/>
    <lineage>
        <taxon>Bacteria</taxon>
        <taxon>Bacillati</taxon>
        <taxon>Bacillota</taxon>
        <taxon>Bacilli</taxon>
        <taxon>Bacillales</taxon>
        <taxon>Paenibacillaceae</taxon>
        <taxon>Paenibacillus</taxon>
    </lineage>
</organism>
<name>A0ABX3EP67_9BACL</name>
<feature type="chain" id="PRO_5045264695" evidence="1">
    <location>
        <begin position="20"/>
        <end position="281"/>
    </location>
</feature>
<dbReference type="SUPFAM" id="SSF63829">
    <property type="entry name" value="Calcium-dependent phosphotriesterase"/>
    <property type="match status" value="1"/>
</dbReference>
<comment type="caution">
    <text evidence="2">The sequence shown here is derived from an EMBL/GenBank/DDBJ whole genome shotgun (WGS) entry which is preliminary data.</text>
</comment>
<reference evidence="2 3" key="1">
    <citation type="submission" date="2016-03" db="EMBL/GenBank/DDBJ databases">
        <authorList>
            <person name="Sant'Anna F.H."/>
            <person name="Ambrosini A."/>
            <person name="Souza R."/>
            <person name="Bach E."/>
            <person name="Fernandes G."/>
            <person name="Balsanelli E."/>
            <person name="Baura V.A."/>
            <person name="Souza E.M."/>
            <person name="Passaglia L."/>
        </authorList>
    </citation>
    <scope>NUCLEOTIDE SEQUENCE [LARGE SCALE GENOMIC DNA]</scope>
    <source>
        <strain evidence="2 3">P26E</strain>
    </source>
</reference>
<dbReference type="EMBL" id="LVWI01000050">
    <property type="protein sequence ID" value="OKP84828.1"/>
    <property type="molecule type" value="Genomic_DNA"/>
</dbReference>
<keyword evidence="3" id="KW-1185">Reference proteome</keyword>
<dbReference type="Proteomes" id="UP000186058">
    <property type="component" value="Unassembled WGS sequence"/>
</dbReference>
<protein>
    <submittedName>
        <fullName evidence="2">Uncharacterized protein</fullName>
    </submittedName>
</protein>
<dbReference type="RefSeq" id="WP_074102882.1">
    <property type="nucleotide sequence ID" value="NZ_LVWI01000050.1"/>
</dbReference>
<sequence length="281" mass="32017">MRRMMTVACVIAGISGWFAVNSQANAYHDKITAIKMRNPFSAWQGVGADEKRIYITSDRDRDFALSNTISVYGVAGKYITEKKNAYTGKDGKKRFMSFGDCLVSNKFLYATVYNFNASPPEEERISRIVKYRLSDLKQIEQYNIGQGTAESIAKYKGSFWVVYHDRNEIKRFDRDFHQQAVYPLSGQFGGEGGYQGIFFIKDNLYANLHGSNEYGKEYAQGLDHYRFDGHEFKFVNRIKPPTYGAGQGVERVGDSIFWADRPGNQIILTQGIDLLRTENDS</sequence>
<accession>A0ABX3EP67</accession>
<proteinExistence type="predicted"/>
<gene>
    <name evidence="2" type="ORF">A3844_18770</name>
</gene>
<evidence type="ECO:0000313" key="2">
    <source>
        <dbReference type="EMBL" id="OKP84828.1"/>
    </source>
</evidence>
<evidence type="ECO:0000256" key="1">
    <source>
        <dbReference type="SAM" id="SignalP"/>
    </source>
</evidence>
<evidence type="ECO:0000313" key="3">
    <source>
        <dbReference type="Proteomes" id="UP000186058"/>
    </source>
</evidence>